<protein>
    <submittedName>
        <fullName evidence="2">DUF1987 domain-containing protein</fullName>
    </submittedName>
</protein>
<organism evidence="2">
    <name type="scientific">Roseihalotalea indica</name>
    <dbReference type="NCBI Taxonomy" id="2867963"/>
    <lineage>
        <taxon>Bacteria</taxon>
        <taxon>Pseudomonadati</taxon>
        <taxon>Bacteroidota</taxon>
        <taxon>Cytophagia</taxon>
        <taxon>Cytophagales</taxon>
        <taxon>Catalimonadaceae</taxon>
        <taxon>Roseihalotalea</taxon>
    </lineage>
</organism>
<feature type="domain" description="SiaC family regulatory phosphoprotein" evidence="1">
    <location>
        <begin position="6"/>
        <end position="122"/>
    </location>
</feature>
<evidence type="ECO:0000259" key="1">
    <source>
        <dbReference type="Pfam" id="PF09345"/>
    </source>
</evidence>
<dbReference type="EMBL" id="CP120682">
    <property type="protein sequence ID" value="WKN36381.1"/>
    <property type="molecule type" value="Genomic_DNA"/>
</dbReference>
<dbReference type="Pfam" id="PF09345">
    <property type="entry name" value="SiaC"/>
    <property type="match status" value="1"/>
</dbReference>
<reference evidence="2" key="1">
    <citation type="journal article" date="2023" name="Comput. Struct. Biotechnol. J.">
        <title>Discovery of a novel marine Bacteroidetes with a rich repertoire of carbohydrate-active enzymes.</title>
        <authorList>
            <person name="Chen B."/>
            <person name="Liu G."/>
            <person name="Chen Q."/>
            <person name="Wang H."/>
            <person name="Liu L."/>
            <person name="Tang K."/>
        </authorList>
    </citation>
    <scope>NUCLEOTIDE SEQUENCE</scope>
    <source>
        <strain evidence="2">TK19036</strain>
    </source>
</reference>
<dbReference type="AlphaFoldDB" id="A0AA49GMA9"/>
<proteinExistence type="predicted"/>
<name>A0AA49GMA9_9BACT</name>
<evidence type="ECO:0000313" key="2">
    <source>
        <dbReference type="EMBL" id="WKN36381.1"/>
    </source>
</evidence>
<gene>
    <name evidence="2" type="ORF">K4G66_28890</name>
</gene>
<dbReference type="InterPro" id="IPR018530">
    <property type="entry name" value="SiaC"/>
</dbReference>
<accession>A0AA49GMA9</accession>
<sequence>MTNLYIPRTAKTPDIFFDLELGNFEIKSRSIPENSIDFYSQVMQWLDEYEKAPSPQTELIVKLEYFNTSSSKCLIDIFRRLEKLHHHGSEVKVLWYYEEEDEDMKESGEDFRELVKMPVSLQAISSDITEEQDR</sequence>
<reference evidence="2" key="2">
    <citation type="journal article" date="2024" name="Antonie Van Leeuwenhoek">
        <title>Roseihalotalea indica gen. nov., sp. nov., a halophilic Bacteroidetes from mesopelagic Southwest Indian Ocean with higher carbohydrate metabolic potential.</title>
        <authorList>
            <person name="Chen B."/>
            <person name="Zhang M."/>
            <person name="Lin D."/>
            <person name="Ye J."/>
            <person name="Tang K."/>
        </authorList>
    </citation>
    <scope>NUCLEOTIDE SEQUENCE</scope>
    <source>
        <strain evidence="2">TK19036</strain>
    </source>
</reference>